<evidence type="ECO:0000313" key="1">
    <source>
        <dbReference type="EMBL" id="GFD63506.1"/>
    </source>
</evidence>
<feature type="non-terminal residue" evidence="1">
    <location>
        <position position="1"/>
    </location>
</feature>
<reference evidence="1" key="1">
    <citation type="journal article" date="2019" name="Sci. Rep.">
        <title>Draft genome of Tanacetum cinerariifolium, the natural source of mosquito coil.</title>
        <authorList>
            <person name="Yamashiro T."/>
            <person name="Shiraishi A."/>
            <person name="Satake H."/>
            <person name="Nakayama K."/>
        </authorList>
    </citation>
    <scope>NUCLEOTIDE SEQUENCE</scope>
</reference>
<dbReference type="AlphaFoldDB" id="A0A699Y109"/>
<proteinExistence type="predicted"/>
<feature type="non-terminal residue" evidence="1">
    <location>
        <position position="51"/>
    </location>
</feature>
<organism evidence="1">
    <name type="scientific">Tanacetum cinerariifolium</name>
    <name type="common">Dalmatian daisy</name>
    <name type="synonym">Chrysanthemum cinerariifolium</name>
    <dbReference type="NCBI Taxonomy" id="118510"/>
    <lineage>
        <taxon>Eukaryota</taxon>
        <taxon>Viridiplantae</taxon>
        <taxon>Streptophyta</taxon>
        <taxon>Embryophyta</taxon>
        <taxon>Tracheophyta</taxon>
        <taxon>Spermatophyta</taxon>
        <taxon>Magnoliopsida</taxon>
        <taxon>eudicotyledons</taxon>
        <taxon>Gunneridae</taxon>
        <taxon>Pentapetalae</taxon>
        <taxon>asterids</taxon>
        <taxon>campanulids</taxon>
        <taxon>Asterales</taxon>
        <taxon>Asteraceae</taxon>
        <taxon>Asteroideae</taxon>
        <taxon>Anthemideae</taxon>
        <taxon>Anthemidinae</taxon>
        <taxon>Tanacetum</taxon>
    </lineage>
</organism>
<protein>
    <submittedName>
        <fullName evidence="1">Uncharacterized protein</fullName>
    </submittedName>
</protein>
<name>A0A699Y109_TANCI</name>
<accession>A0A699Y109</accession>
<sequence>LALPALFSQLCSMDYDQSFAEFNVGAARQTCLDAEVRMWTKHILRKKKNLE</sequence>
<dbReference type="EMBL" id="BKCJ011979846">
    <property type="protein sequence ID" value="GFD63506.1"/>
    <property type="molecule type" value="Genomic_DNA"/>
</dbReference>
<comment type="caution">
    <text evidence="1">The sequence shown here is derived from an EMBL/GenBank/DDBJ whole genome shotgun (WGS) entry which is preliminary data.</text>
</comment>
<gene>
    <name evidence="1" type="ORF">Tci_935475</name>
</gene>